<dbReference type="GO" id="GO:0022857">
    <property type="term" value="F:transmembrane transporter activity"/>
    <property type="evidence" value="ECO:0007669"/>
    <property type="project" value="UniProtKB-ARBA"/>
</dbReference>
<dbReference type="InterPro" id="IPR017911">
    <property type="entry name" value="MacB-like_ATP-bd"/>
</dbReference>
<dbReference type="InterPro" id="IPR003439">
    <property type="entry name" value="ABC_transporter-like_ATP-bd"/>
</dbReference>
<dbReference type="EMBL" id="LBRS01000002">
    <property type="protein sequence ID" value="KKQ01950.1"/>
    <property type="molecule type" value="Genomic_DNA"/>
</dbReference>
<gene>
    <name evidence="6" type="ORF">US11_C0002G0009</name>
</gene>
<dbReference type="PROSITE" id="PS00211">
    <property type="entry name" value="ABC_TRANSPORTER_1"/>
    <property type="match status" value="1"/>
</dbReference>
<dbReference type="InterPro" id="IPR003593">
    <property type="entry name" value="AAA+_ATPase"/>
</dbReference>
<dbReference type="InterPro" id="IPR017871">
    <property type="entry name" value="ABC_transporter-like_CS"/>
</dbReference>
<dbReference type="SMART" id="SM00382">
    <property type="entry name" value="AAA"/>
    <property type="match status" value="1"/>
</dbReference>
<dbReference type="PANTHER" id="PTHR42798">
    <property type="entry name" value="LIPOPROTEIN-RELEASING SYSTEM ATP-BINDING PROTEIN LOLD"/>
    <property type="match status" value="1"/>
</dbReference>
<evidence type="ECO:0000256" key="1">
    <source>
        <dbReference type="ARBA" id="ARBA00005417"/>
    </source>
</evidence>
<dbReference type="Pfam" id="PF00005">
    <property type="entry name" value="ABC_tran"/>
    <property type="match status" value="1"/>
</dbReference>
<dbReference type="GO" id="GO:0005524">
    <property type="term" value="F:ATP binding"/>
    <property type="evidence" value="ECO:0007669"/>
    <property type="project" value="UniProtKB-KW"/>
</dbReference>
<comment type="caution">
    <text evidence="6">The sequence shown here is derived from an EMBL/GenBank/DDBJ whole genome shotgun (WGS) entry which is preliminary data.</text>
</comment>
<dbReference type="GO" id="GO:0098796">
    <property type="term" value="C:membrane protein complex"/>
    <property type="evidence" value="ECO:0007669"/>
    <property type="project" value="UniProtKB-ARBA"/>
</dbReference>
<evidence type="ECO:0000313" key="6">
    <source>
        <dbReference type="EMBL" id="KKQ01950.1"/>
    </source>
</evidence>
<dbReference type="AlphaFoldDB" id="A0A0G0ELH6"/>
<keyword evidence="2" id="KW-0813">Transport</keyword>
<dbReference type="Proteomes" id="UP000034344">
    <property type="component" value="Unassembled WGS sequence"/>
</dbReference>
<dbReference type="STRING" id="1618480.US11_C0002G0009"/>
<feature type="domain" description="ABC transporter" evidence="5">
    <location>
        <begin position="2"/>
        <end position="222"/>
    </location>
</feature>
<protein>
    <submittedName>
        <fullName evidence="6">ABC transporter, ATP-binding protein</fullName>
    </submittedName>
</protein>
<dbReference type="GO" id="GO:0016887">
    <property type="term" value="F:ATP hydrolysis activity"/>
    <property type="evidence" value="ECO:0007669"/>
    <property type="project" value="InterPro"/>
</dbReference>
<comment type="similarity">
    <text evidence="1">Belongs to the ABC transporter superfamily.</text>
</comment>
<evidence type="ECO:0000256" key="2">
    <source>
        <dbReference type="ARBA" id="ARBA00022448"/>
    </source>
</evidence>
<reference evidence="6 7" key="1">
    <citation type="journal article" date="2015" name="Nature">
        <title>rRNA introns, odd ribosomes, and small enigmatic genomes across a large radiation of phyla.</title>
        <authorList>
            <person name="Brown C.T."/>
            <person name="Hug L.A."/>
            <person name="Thomas B.C."/>
            <person name="Sharon I."/>
            <person name="Castelle C.J."/>
            <person name="Singh A."/>
            <person name="Wilkins M.J."/>
            <person name="Williams K.H."/>
            <person name="Banfield J.F."/>
        </authorList>
    </citation>
    <scope>NUCLEOTIDE SEQUENCE [LARGE SCALE GENOMIC DNA]</scope>
</reference>
<dbReference type="FunFam" id="3.40.50.300:FF:000032">
    <property type="entry name" value="Export ABC transporter ATP-binding protein"/>
    <property type="match status" value="1"/>
</dbReference>
<name>A0A0G0ELH6_9BACT</name>
<dbReference type="InterPro" id="IPR027417">
    <property type="entry name" value="P-loop_NTPase"/>
</dbReference>
<proteinExistence type="inferred from homology"/>
<dbReference type="PANTHER" id="PTHR42798:SF7">
    <property type="entry name" value="ALPHA-D-RIBOSE 1-METHYLPHOSPHONATE 5-TRIPHOSPHATE SYNTHASE SUBUNIT PHNL"/>
    <property type="match status" value="1"/>
</dbReference>
<accession>A0A0G0ELH6</accession>
<organism evidence="6 7">
    <name type="scientific">Candidatus Roizmanbacteria bacterium GW2011_GWA2_36_23</name>
    <dbReference type="NCBI Taxonomy" id="1618480"/>
    <lineage>
        <taxon>Bacteria</taxon>
        <taxon>Candidatus Roizmaniibacteriota</taxon>
    </lineage>
</organism>
<dbReference type="PATRIC" id="fig|1618480.3.peg.196"/>
<dbReference type="PROSITE" id="PS50893">
    <property type="entry name" value="ABC_TRANSPORTER_2"/>
    <property type="match status" value="1"/>
</dbReference>
<keyword evidence="4 6" id="KW-0067">ATP-binding</keyword>
<evidence type="ECO:0000256" key="4">
    <source>
        <dbReference type="ARBA" id="ARBA00022840"/>
    </source>
</evidence>
<evidence type="ECO:0000313" key="7">
    <source>
        <dbReference type="Proteomes" id="UP000034344"/>
    </source>
</evidence>
<evidence type="ECO:0000259" key="5">
    <source>
        <dbReference type="PROSITE" id="PS50893"/>
    </source>
</evidence>
<dbReference type="Gene3D" id="3.40.50.300">
    <property type="entry name" value="P-loop containing nucleotide triphosphate hydrolases"/>
    <property type="match status" value="1"/>
</dbReference>
<dbReference type="SUPFAM" id="SSF52540">
    <property type="entry name" value="P-loop containing nucleoside triphosphate hydrolases"/>
    <property type="match status" value="1"/>
</dbReference>
<evidence type="ECO:0000256" key="3">
    <source>
        <dbReference type="ARBA" id="ARBA00022741"/>
    </source>
</evidence>
<keyword evidence="3" id="KW-0547">Nucleotide-binding</keyword>
<dbReference type="CDD" id="cd03255">
    <property type="entry name" value="ABC_MJ0796_LolCDE_FtsE"/>
    <property type="match status" value="1"/>
</dbReference>
<sequence>MIKLQNIWKEYHLDKELVFTALKNINLTIKDKEFASIIGPSGSGKSTLMHLIGLLDTPSQGKIFFDDMDVSKMNDNKLSSLRNEYIGFVFQQFNLIPKLTVLENILMSTVYATKKMGFIPRDRALDLIGRFGLNGKENSYPNKISGGQQQRVAIARALMMNPKLILADEPTGNLDTKTGQQILNLLQDLHEKEKITVIIVTHDPGIASETKRKIEIRDGEII</sequence>